<gene>
    <name evidence="2" type="ORF">TNIN_309131</name>
</gene>
<keyword evidence="3" id="KW-1185">Reference proteome</keyword>
<dbReference type="AlphaFoldDB" id="A0A8X6YBJ0"/>
<reference evidence="2" key="1">
    <citation type="submission" date="2020-08" db="EMBL/GenBank/DDBJ databases">
        <title>Multicomponent nature underlies the extraordinary mechanical properties of spider dragline silk.</title>
        <authorList>
            <person name="Kono N."/>
            <person name="Nakamura H."/>
            <person name="Mori M."/>
            <person name="Yoshida Y."/>
            <person name="Ohtoshi R."/>
            <person name="Malay A.D."/>
            <person name="Moran D.A.P."/>
            <person name="Tomita M."/>
            <person name="Numata K."/>
            <person name="Arakawa K."/>
        </authorList>
    </citation>
    <scope>NUCLEOTIDE SEQUENCE</scope>
</reference>
<protein>
    <submittedName>
        <fullName evidence="2">Uncharacterized protein</fullName>
    </submittedName>
</protein>
<feature type="compositionally biased region" description="Pro residues" evidence="1">
    <location>
        <begin position="124"/>
        <end position="137"/>
    </location>
</feature>
<accession>A0A8X6YBJ0</accession>
<organism evidence="2 3">
    <name type="scientific">Trichonephila inaurata madagascariensis</name>
    <dbReference type="NCBI Taxonomy" id="2747483"/>
    <lineage>
        <taxon>Eukaryota</taxon>
        <taxon>Metazoa</taxon>
        <taxon>Ecdysozoa</taxon>
        <taxon>Arthropoda</taxon>
        <taxon>Chelicerata</taxon>
        <taxon>Arachnida</taxon>
        <taxon>Araneae</taxon>
        <taxon>Araneomorphae</taxon>
        <taxon>Entelegynae</taxon>
        <taxon>Araneoidea</taxon>
        <taxon>Nephilidae</taxon>
        <taxon>Trichonephila</taxon>
        <taxon>Trichonephila inaurata</taxon>
    </lineage>
</organism>
<feature type="region of interest" description="Disordered" evidence="1">
    <location>
        <begin position="42"/>
        <end position="160"/>
    </location>
</feature>
<proteinExistence type="predicted"/>
<evidence type="ECO:0000313" key="3">
    <source>
        <dbReference type="Proteomes" id="UP000886998"/>
    </source>
</evidence>
<name>A0A8X6YBJ0_9ARAC</name>
<comment type="caution">
    <text evidence="2">The sequence shown here is derived from an EMBL/GenBank/DDBJ whole genome shotgun (WGS) entry which is preliminary data.</text>
</comment>
<evidence type="ECO:0000256" key="1">
    <source>
        <dbReference type="SAM" id="MobiDB-lite"/>
    </source>
</evidence>
<feature type="compositionally biased region" description="Basic and acidic residues" evidence="1">
    <location>
        <begin position="57"/>
        <end position="77"/>
    </location>
</feature>
<evidence type="ECO:0000313" key="2">
    <source>
        <dbReference type="EMBL" id="GFY68101.1"/>
    </source>
</evidence>
<feature type="compositionally biased region" description="Basic and acidic residues" evidence="1">
    <location>
        <begin position="148"/>
        <end position="160"/>
    </location>
</feature>
<dbReference type="EMBL" id="BMAV01016881">
    <property type="protein sequence ID" value="GFY68101.1"/>
    <property type="molecule type" value="Genomic_DNA"/>
</dbReference>
<dbReference type="Proteomes" id="UP000886998">
    <property type="component" value="Unassembled WGS sequence"/>
</dbReference>
<sequence length="160" mass="17566">MLGPRKAVRSDLVDELDSTEHCIGPTEVDREVSARRAGVVVGLRQHGEVRGSGPRSDGQDEAGRTEEEGRSRGRAEGPGRIGRVGWTDPGWTWSMGLDSTGIVLDRRRLDRRRRVGPRVGGSRPSPPRDGNPGPHRPQAPGGGPKRIYFRDPTRRDHSNL</sequence>